<proteinExistence type="predicted"/>
<dbReference type="Proteomes" id="UP000299102">
    <property type="component" value="Unassembled WGS sequence"/>
</dbReference>
<dbReference type="AlphaFoldDB" id="A0A4C1XMD4"/>
<comment type="caution">
    <text evidence="1">The sequence shown here is derived from an EMBL/GenBank/DDBJ whole genome shotgun (WGS) entry which is preliminary data.</text>
</comment>
<accession>A0A4C1XMD4</accession>
<dbReference type="EMBL" id="BGZK01000914">
    <property type="protein sequence ID" value="GBP64931.1"/>
    <property type="molecule type" value="Genomic_DNA"/>
</dbReference>
<protein>
    <submittedName>
        <fullName evidence="1">Uncharacterized protein</fullName>
    </submittedName>
</protein>
<evidence type="ECO:0000313" key="1">
    <source>
        <dbReference type="EMBL" id="GBP64931.1"/>
    </source>
</evidence>
<organism evidence="1 2">
    <name type="scientific">Eumeta variegata</name>
    <name type="common">Bagworm moth</name>
    <name type="synonym">Eumeta japonica</name>
    <dbReference type="NCBI Taxonomy" id="151549"/>
    <lineage>
        <taxon>Eukaryota</taxon>
        <taxon>Metazoa</taxon>
        <taxon>Ecdysozoa</taxon>
        <taxon>Arthropoda</taxon>
        <taxon>Hexapoda</taxon>
        <taxon>Insecta</taxon>
        <taxon>Pterygota</taxon>
        <taxon>Neoptera</taxon>
        <taxon>Endopterygota</taxon>
        <taxon>Lepidoptera</taxon>
        <taxon>Glossata</taxon>
        <taxon>Ditrysia</taxon>
        <taxon>Tineoidea</taxon>
        <taxon>Psychidae</taxon>
        <taxon>Oiketicinae</taxon>
        <taxon>Eumeta</taxon>
    </lineage>
</organism>
<reference evidence="1 2" key="1">
    <citation type="journal article" date="2019" name="Commun. Biol.">
        <title>The bagworm genome reveals a unique fibroin gene that provides high tensile strength.</title>
        <authorList>
            <person name="Kono N."/>
            <person name="Nakamura H."/>
            <person name="Ohtoshi R."/>
            <person name="Tomita M."/>
            <person name="Numata K."/>
            <person name="Arakawa K."/>
        </authorList>
    </citation>
    <scope>NUCLEOTIDE SEQUENCE [LARGE SCALE GENOMIC DNA]</scope>
</reference>
<sequence length="153" mass="16851">MRNEKGCARGLSARLNLKSRDIAFLNSLKISLGAQLALGPSEERALVNNEMSRGSRRVRNTPNLQLRGVLLLIGNNRPYFRNRTTGPRPSTTLRCGSKTANDHFMNEATTSAIEGWTHWPAHRASDLVKVINSSINSPGVGIPTGCFLVQRQQ</sequence>
<gene>
    <name evidence="1" type="ORF">EVAR_41346_1</name>
</gene>
<keyword evidence="2" id="KW-1185">Reference proteome</keyword>
<evidence type="ECO:0000313" key="2">
    <source>
        <dbReference type="Proteomes" id="UP000299102"/>
    </source>
</evidence>
<name>A0A4C1XMD4_EUMVA</name>